<feature type="transmembrane region" description="Helical" evidence="1">
    <location>
        <begin position="47"/>
        <end position="66"/>
    </location>
</feature>
<feature type="transmembrane region" description="Helical" evidence="1">
    <location>
        <begin position="247"/>
        <end position="270"/>
    </location>
</feature>
<reference evidence="2 3" key="1">
    <citation type="submission" date="2015-12" db="EMBL/GenBank/DDBJ databases">
        <title>The genome of Folsomia candida.</title>
        <authorList>
            <person name="Faddeeva A."/>
            <person name="Derks M.F."/>
            <person name="Anvar Y."/>
            <person name="Smit S."/>
            <person name="Van Straalen N."/>
            <person name="Roelofs D."/>
        </authorList>
    </citation>
    <scope>NUCLEOTIDE SEQUENCE [LARGE SCALE GENOMIC DNA]</scope>
    <source>
        <strain evidence="2 3">VU population</strain>
        <tissue evidence="2">Whole body</tissue>
    </source>
</reference>
<feature type="transmembrane region" description="Helical" evidence="1">
    <location>
        <begin position="130"/>
        <end position="150"/>
    </location>
</feature>
<evidence type="ECO:0000313" key="2">
    <source>
        <dbReference type="EMBL" id="OXA44966.1"/>
    </source>
</evidence>
<dbReference type="Proteomes" id="UP000198287">
    <property type="component" value="Unassembled WGS sequence"/>
</dbReference>
<feature type="transmembrane region" description="Helical" evidence="1">
    <location>
        <begin position="157"/>
        <end position="177"/>
    </location>
</feature>
<feature type="transmembrane region" description="Helical" evidence="1">
    <location>
        <begin position="87"/>
        <end position="110"/>
    </location>
</feature>
<protein>
    <submittedName>
        <fullName evidence="2">Uncharacterized protein</fullName>
    </submittedName>
</protein>
<gene>
    <name evidence="2" type="ORF">Fcan01_20309</name>
</gene>
<proteinExistence type="predicted"/>
<organism evidence="2 3">
    <name type="scientific">Folsomia candida</name>
    <name type="common">Springtail</name>
    <dbReference type="NCBI Taxonomy" id="158441"/>
    <lineage>
        <taxon>Eukaryota</taxon>
        <taxon>Metazoa</taxon>
        <taxon>Ecdysozoa</taxon>
        <taxon>Arthropoda</taxon>
        <taxon>Hexapoda</taxon>
        <taxon>Collembola</taxon>
        <taxon>Entomobryomorpha</taxon>
        <taxon>Isotomoidea</taxon>
        <taxon>Isotomidae</taxon>
        <taxon>Proisotominae</taxon>
        <taxon>Folsomia</taxon>
    </lineage>
</organism>
<dbReference type="AlphaFoldDB" id="A0A226DL80"/>
<name>A0A226DL80_FOLCA</name>
<accession>A0A226DL80</accession>
<keyword evidence="1" id="KW-0812">Transmembrane</keyword>
<evidence type="ECO:0000313" key="3">
    <source>
        <dbReference type="Proteomes" id="UP000198287"/>
    </source>
</evidence>
<evidence type="ECO:0000256" key="1">
    <source>
        <dbReference type="SAM" id="Phobius"/>
    </source>
</evidence>
<feature type="transmembrane region" description="Helical" evidence="1">
    <location>
        <begin position="213"/>
        <end position="235"/>
    </location>
</feature>
<dbReference type="EMBL" id="LNIX01000018">
    <property type="protein sequence ID" value="OXA44966.1"/>
    <property type="molecule type" value="Genomic_DNA"/>
</dbReference>
<keyword evidence="3" id="KW-1185">Reference proteome</keyword>
<keyword evidence="1" id="KW-0472">Membrane</keyword>
<comment type="caution">
    <text evidence="2">The sequence shown here is derived from an EMBL/GenBank/DDBJ whole genome shotgun (WGS) entry which is preliminary data.</text>
</comment>
<keyword evidence="1" id="KW-1133">Transmembrane helix</keyword>
<sequence>MVVTSLMWNSLDRFYRYFGIFWKNPLEWDMKTQTLVFTPISRKLIPWMLYGFTHLELTKVVIILCWSGGGGRTIQQKHTTFFDLKGIMLNLIIIVLYSQTFSIYFFAIISSNLNPYSQLYFLFISKGWRFPLLAKFVIFFLRLTLIIPTYQFCRMSCIIISFPVMAAYMALECILTLSKTGVYYMSSRNRVIVDKYLRGYASLQLIFKISDEYLTPSVAVVMFTTMWLSVLFNFISLNMYGLIPHSVFPGFLGAALFVGGCVRLLLPLLVDLYEECLVLQAKWRCFLRGSRDKKYLKRKLRSLRSVAVYGGILGYNLYKCKRSTEMTFVGAIITYTISASLSFKSKHVHYIWNIN</sequence>